<feature type="compositionally biased region" description="Polar residues" evidence="7">
    <location>
        <begin position="503"/>
        <end position="534"/>
    </location>
</feature>
<dbReference type="GO" id="GO:0008270">
    <property type="term" value="F:zinc ion binding"/>
    <property type="evidence" value="ECO:0007669"/>
    <property type="project" value="UniProtKB-KW"/>
</dbReference>
<evidence type="ECO:0000256" key="6">
    <source>
        <dbReference type="PROSITE-ProRule" id="PRU00146"/>
    </source>
</evidence>
<dbReference type="CDD" id="cd04301">
    <property type="entry name" value="NAT_SF"/>
    <property type="match status" value="1"/>
</dbReference>
<keyword evidence="5" id="KW-0539">Nucleus</keyword>
<evidence type="ECO:0000256" key="1">
    <source>
        <dbReference type="ARBA" id="ARBA00004123"/>
    </source>
</evidence>
<dbReference type="Pfam" id="PF16135">
    <property type="entry name" value="TDBD"/>
    <property type="match status" value="1"/>
</dbReference>
<feature type="domain" description="N-acetyltransferase" evidence="9">
    <location>
        <begin position="978"/>
        <end position="1142"/>
    </location>
</feature>
<dbReference type="InterPro" id="IPR000182">
    <property type="entry name" value="GNAT_dom"/>
</dbReference>
<dbReference type="InterPro" id="IPR011011">
    <property type="entry name" value="Znf_FYVE_PHD"/>
</dbReference>
<dbReference type="SUPFAM" id="SSF57903">
    <property type="entry name" value="FYVE/PHD zinc finger"/>
    <property type="match status" value="1"/>
</dbReference>
<organism evidence="10 11">
    <name type="scientific">Dillenia turbinata</name>
    <dbReference type="NCBI Taxonomy" id="194707"/>
    <lineage>
        <taxon>Eukaryota</taxon>
        <taxon>Viridiplantae</taxon>
        <taxon>Streptophyta</taxon>
        <taxon>Embryophyta</taxon>
        <taxon>Tracheophyta</taxon>
        <taxon>Spermatophyta</taxon>
        <taxon>Magnoliopsida</taxon>
        <taxon>eudicotyledons</taxon>
        <taxon>Gunneridae</taxon>
        <taxon>Pentapetalae</taxon>
        <taxon>Dilleniales</taxon>
        <taxon>Dilleniaceae</taxon>
        <taxon>Dillenia</taxon>
    </lineage>
</organism>
<dbReference type="PROSITE" id="PS51186">
    <property type="entry name" value="GNAT"/>
    <property type="match status" value="1"/>
</dbReference>
<dbReference type="Proteomes" id="UP001370490">
    <property type="component" value="Unassembled WGS sequence"/>
</dbReference>
<proteinExistence type="predicted"/>
<evidence type="ECO:0000256" key="7">
    <source>
        <dbReference type="SAM" id="MobiDB-lite"/>
    </source>
</evidence>
<dbReference type="GO" id="GO:0016747">
    <property type="term" value="F:acyltransferase activity, transferring groups other than amino-acyl groups"/>
    <property type="evidence" value="ECO:0007669"/>
    <property type="project" value="InterPro"/>
</dbReference>
<dbReference type="Gene3D" id="3.30.40.10">
    <property type="entry name" value="Zinc/RING finger domain, C3HC4 (zinc finger)"/>
    <property type="match status" value="1"/>
</dbReference>
<evidence type="ECO:0000313" key="10">
    <source>
        <dbReference type="EMBL" id="KAK6934160.1"/>
    </source>
</evidence>
<protein>
    <submittedName>
        <fullName evidence="10">Zinc finger, PHD-finger</fullName>
    </submittedName>
</protein>
<keyword evidence="3 6" id="KW-0863">Zinc-finger</keyword>
<sequence>MLLKEEVEALRDDGFDGSNKECEIFKEVFFGKDARRNNKRYLVTGLINSESDYKCAHVPHCVNSDSSAVTSQSSSKDITVEDSINAVEDSRGTSGSRCSREGCATVGKKEQDLKAKRIKLSDEHSSGRSLMLSVPVTETGSAMSLPKDQTNCQIVTCRLVESSGQGITSSCYLPRRRVEIDKGGHVADVNMSLCKGTTSDGNDEKDLVMGKAIASPVSQDSVENKLINATPVTVANKSGLPFGADHGQIGSLVPELNVVKFSLKNEAENDPRQLLRCHIDRILFEAGWDIERVQRPCRHYEESVYKSPGGKSIWEVTRAWKSCGLSLFCDGIELVQDSDSMHWHDVDQFMSDLLRTLLNIEKEMRKSETTISLAHQWCLLDPFVTVVFVYRKIGALRKGHLVKAPRSLAVDMTCKALKSVADHGSGSADKKMALQLYNSSLAAESGLTVSEGNIDMHPYPFVDRSVLECGIRKKGRPVNSSGGLSFHLTEPKAVSRSGGVHYHSNSILPGVSNGDSPHQDSNTGSPSSYEHSYETNLLQRDRRSGFLSFCQPVLQNSEENGARLASSGVPECSVSHDEDNGNSSLGAYQHQREINQLSSQKSYHNCGGSGKLVKFTCDGKVLESPCANSSKKSWKYVKLRKSGHQGRSGQKKSTSCQIDDDALLITTFIRGKKKACKSKGQRNLKQKRRCRLLPRSLGKGGKSFFDGKTYFSGVRTVLSWLIFSGFVSLNEVIQYRNPKTDMVIKDGLVTRDGICCKCCGEAFSVSGFKVHAGFKLNRACVNLYLGKHDTTFTCCQLEACAAEFKARKNVVCPIDDDVTDQNDDTCGLCGDGGELICCDNCPSTYHLPCLSSQELPEGNWYCPNCTCRICGDVVNEKEVSSFYVGLKCSQCERKFIQLDRYSQNSSSLKPLSSDHEECLKEKGVDGGNVSDTWFCGRSCHEINSGLQARVGSMNNIGDGFSWTLLRYIHGDQKTHSPQQIAQKAECNAKLAVALTIMEECFLPMVDPRTGINMIPHVLYNWGSDFARLNYSGFYTMVLERDDVLISAASIRIHGARVAEMPLVATCSKYRRQGMCRRLMNVIIEMLRSFKVEMLVVAAIVNLVDTWTVGFGFEIMEDSDKQKLNDINLMVFPGTAWLKKRLCSEKDTGEIEPTSQMSCFL</sequence>
<feature type="domain" description="PHD-type" evidence="8">
    <location>
        <begin position="823"/>
        <end position="868"/>
    </location>
</feature>
<dbReference type="PANTHER" id="PTHR46508">
    <property type="entry name" value="PHD FINGER FAMILY PROTEIN"/>
    <property type="match status" value="1"/>
</dbReference>
<dbReference type="AlphaFoldDB" id="A0AAN8VHI0"/>
<dbReference type="Pfam" id="PF00628">
    <property type="entry name" value="PHD"/>
    <property type="match status" value="1"/>
</dbReference>
<keyword evidence="2" id="KW-0479">Metal-binding</keyword>
<evidence type="ECO:0000259" key="8">
    <source>
        <dbReference type="PROSITE" id="PS50016"/>
    </source>
</evidence>
<evidence type="ECO:0000256" key="2">
    <source>
        <dbReference type="ARBA" id="ARBA00022723"/>
    </source>
</evidence>
<dbReference type="InterPro" id="IPR001965">
    <property type="entry name" value="Znf_PHD"/>
</dbReference>
<dbReference type="SMART" id="SM00249">
    <property type="entry name" value="PHD"/>
    <property type="match status" value="1"/>
</dbReference>
<dbReference type="InterPro" id="IPR016181">
    <property type="entry name" value="Acyl_CoA_acyltransferase"/>
</dbReference>
<accession>A0AAN8VHI0</accession>
<dbReference type="PROSITE" id="PS50016">
    <property type="entry name" value="ZF_PHD_2"/>
    <property type="match status" value="1"/>
</dbReference>
<dbReference type="GO" id="GO:0005634">
    <property type="term" value="C:nucleus"/>
    <property type="evidence" value="ECO:0007669"/>
    <property type="project" value="UniProtKB-SubCell"/>
</dbReference>
<keyword evidence="11" id="KW-1185">Reference proteome</keyword>
<keyword evidence="4" id="KW-0862">Zinc</keyword>
<feature type="region of interest" description="Disordered" evidence="7">
    <location>
        <begin position="497"/>
        <end position="534"/>
    </location>
</feature>
<dbReference type="Pfam" id="PF23209">
    <property type="entry name" value="IDM1_C"/>
    <property type="match status" value="1"/>
</dbReference>
<evidence type="ECO:0000313" key="11">
    <source>
        <dbReference type="Proteomes" id="UP001370490"/>
    </source>
</evidence>
<dbReference type="InterPro" id="IPR056511">
    <property type="entry name" value="IDM1_C"/>
</dbReference>
<dbReference type="EMBL" id="JBAMMX010000008">
    <property type="protein sequence ID" value="KAK6934160.1"/>
    <property type="molecule type" value="Genomic_DNA"/>
</dbReference>
<evidence type="ECO:0000256" key="5">
    <source>
        <dbReference type="ARBA" id="ARBA00023242"/>
    </source>
</evidence>
<evidence type="ECO:0000256" key="3">
    <source>
        <dbReference type="ARBA" id="ARBA00022771"/>
    </source>
</evidence>
<comment type="caution">
    <text evidence="10">The sequence shown here is derived from an EMBL/GenBank/DDBJ whole genome shotgun (WGS) entry which is preliminary data.</text>
</comment>
<gene>
    <name evidence="10" type="ORF">RJ641_034315</name>
</gene>
<comment type="subcellular location">
    <subcellularLocation>
        <location evidence="1">Nucleus</location>
    </subcellularLocation>
</comment>
<dbReference type="SUPFAM" id="SSF55729">
    <property type="entry name" value="Acyl-CoA N-acyltransferases (Nat)"/>
    <property type="match status" value="1"/>
</dbReference>
<dbReference type="InterPro" id="IPR019787">
    <property type="entry name" value="Znf_PHD-finger"/>
</dbReference>
<dbReference type="PANTHER" id="PTHR46508:SF2">
    <property type="entry name" value="INCREASED DNA METHYLATION 1"/>
    <property type="match status" value="1"/>
</dbReference>
<dbReference type="CDD" id="cd15532">
    <property type="entry name" value="PHD2_CHD_II"/>
    <property type="match status" value="1"/>
</dbReference>
<dbReference type="InterPro" id="IPR013083">
    <property type="entry name" value="Znf_RING/FYVE/PHD"/>
</dbReference>
<evidence type="ECO:0000259" key="9">
    <source>
        <dbReference type="PROSITE" id="PS51186"/>
    </source>
</evidence>
<name>A0AAN8VHI0_9MAGN</name>
<dbReference type="InterPro" id="IPR032308">
    <property type="entry name" value="TDBD"/>
</dbReference>
<reference evidence="10 11" key="1">
    <citation type="submission" date="2023-12" db="EMBL/GenBank/DDBJ databases">
        <title>A high-quality genome assembly for Dillenia turbinata (Dilleniales).</title>
        <authorList>
            <person name="Chanderbali A."/>
        </authorList>
    </citation>
    <scope>NUCLEOTIDE SEQUENCE [LARGE SCALE GENOMIC DNA]</scope>
    <source>
        <strain evidence="10">LSX21</strain>
        <tissue evidence="10">Leaf</tissue>
    </source>
</reference>
<evidence type="ECO:0000256" key="4">
    <source>
        <dbReference type="ARBA" id="ARBA00022833"/>
    </source>
</evidence>